<dbReference type="Pfam" id="PF04069">
    <property type="entry name" value="OpuAC"/>
    <property type="match status" value="1"/>
</dbReference>
<name>A0A7I7XST2_9MYCO</name>
<keyword evidence="3" id="KW-1185">Reference proteome</keyword>
<dbReference type="Proteomes" id="UP000466931">
    <property type="component" value="Chromosome"/>
</dbReference>
<proteinExistence type="predicted"/>
<evidence type="ECO:0000259" key="1">
    <source>
        <dbReference type="Pfam" id="PF04069"/>
    </source>
</evidence>
<dbReference type="InterPro" id="IPR007210">
    <property type="entry name" value="ABC_Gly_betaine_transp_sub-bd"/>
</dbReference>
<dbReference type="EMBL" id="AP022612">
    <property type="protein sequence ID" value="BBZ32319.1"/>
    <property type="molecule type" value="Genomic_DNA"/>
</dbReference>
<reference evidence="2" key="2">
    <citation type="submission" date="2020-02" db="EMBL/GenBank/DDBJ databases">
        <authorList>
            <person name="Matsumoto Y."/>
            <person name="Motooka D."/>
            <person name="Nakamura S."/>
        </authorList>
    </citation>
    <scope>NUCLEOTIDE SEQUENCE</scope>
    <source>
        <strain evidence="2">JCM 13671</strain>
    </source>
</reference>
<accession>A0A7I7XST2</accession>
<feature type="domain" description="ABC-type glycine betaine transport system substrate-binding" evidence="1">
    <location>
        <begin position="2"/>
        <end position="235"/>
    </location>
</feature>
<reference evidence="2" key="1">
    <citation type="journal article" date="2019" name="Emerg. Microbes Infect.">
        <title>Comprehensive subspecies identification of 175 nontuberculous mycobacteria species based on 7547 genomic profiles.</title>
        <authorList>
            <person name="Matsumoto Y."/>
            <person name="Kinjo T."/>
            <person name="Motooka D."/>
            <person name="Nabeya D."/>
            <person name="Jung N."/>
            <person name="Uechi K."/>
            <person name="Horii T."/>
            <person name="Iida T."/>
            <person name="Fujita J."/>
            <person name="Nakamura S."/>
        </authorList>
    </citation>
    <scope>NUCLEOTIDE SEQUENCE [LARGE SCALE GENOMIC DNA]</scope>
    <source>
        <strain evidence="2">JCM 13671</strain>
    </source>
</reference>
<dbReference type="Gene3D" id="3.40.190.120">
    <property type="entry name" value="Osmoprotection protein (prox), domain 2"/>
    <property type="match status" value="1"/>
</dbReference>
<dbReference type="GO" id="GO:0022857">
    <property type="term" value="F:transmembrane transporter activity"/>
    <property type="evidence" value="ECO:0007669"/>
    <property type="project" value="InterPro"/>
</dbReference>
<dbReference type="Gene3D" id="3.40.190.10">
    <property type="entry name" value="Periplasmic binding protein-like II"/>
    <property type="match status" value="1"/>
</dbReference>
<evidence type="ECO:0000313" key="2">
    <source>
        <dbReference type="EMBL" id="BBZ32319.1"/>
    </source>
</evidence>
<dbReference type="AlphaFoldDB" id="A0A7I7XST2"/>
<dbReference type="GO" id="GO:0043190">
    <property type="term" value="C:ATP-binding cassette (ABC) transporter complex"/>
    <property type="evidence" value="ECO:0007669"/>
    <property type="project" value="InterPro"/>
</dbReference>
<organism evidence="2 3">
    <name type="scientific">Mycolicibacterium confluentis</name>
    <dbReference type="NCBI Taxonomy" id="28047"/>
    <lineage>
        <taxon>Bacteria</taxon>
        <taxon>Bacillati</taxon>
        <taxon>Actinomycetota</taxon>
        <taxon>Actinomycetes</taxon>
        <taxon>Mycobacteriales</taxon>
        <taxon>Mycobacteriaceae</taxon>
        <taxon>Mycolicibacterium</taxon>
    </lineage>
</organism>
<dbReference type="SUPFAM" id="SSF53850">
    <property type="entry name" value="Periplasmic binding protein-like II"/>
    <property type="match status" value="1"/>
</dbReference>
<protein>
    <recommendedName>
        <fullName evidence="1">ABC-type glycine betaine transport system substrate-binding domain-containing protein</fullName>
    </recommendedName>
</protein>
<sequence length="242" mass="25173">MLLANLYAAALRYYGTPAHVVELPDPLRALDSGEVTVVPGFTGQLLQTFAPGTRGAGDEQVYKAMVGVLPEGVGAGDFATAAEDKPAAVVTEGTATAWGGRDLPILVKHCTQIRAGALRGAVVPAAVGKCRLAPPREFGSSAELFEALSGGQINIAWATTADPDVPGTVVALADGKPSLIQAQNAVPLYRRNELTARQVLALNEVAGVLDTATLKQMRQQVDDGADPRAVADAWLVENPLGR</sequence>
<gene>
    <name evidence="2" type="primary">lpqZ</name>
    <name evidence="2" type="ORF">MCNF_09240</name>
</gene>
<evidence type="ECO:0000313" key="3">
    <source>
        <dbReference type="Proteomes" id="UP000466931"/>
    </source>
</evidence>